<dbReference type="Proteomes" id="UP000623608">
    <property type="component" value="Unassembled WGS sequence"/>
</dbReference>
<sequence length="662" mass="71407">MRTVSQSGLRIDLFGGFRVTVDGQSLAPEVWSQRKPAALVKLLALAPGQRLRREQVTDRLWPELEPAAAAANLRKALHAVRRNVGADHVVSAGDLLCLPPDDISIDVSDYWSFAAAARRSRDIDVYAAAAEMYRDGLLPEDLYEDWASASRDELRADWLALVEEWAGLLEAGGDLNGAARAVQRLVTADPLVEERHAWLMRLHALAGRRDEAQRQYSRLRELLAGELGVEPSAEIQRLYEEIRAERSAEPALTTDLWERVGDLRVQSGDPAAGVKAYTQALAVAAGSPATGRIHRQIADALLMLHRPGEAEPHLDAAGALAPDPAEQGRLTCLRSRLALERGDLAGARQLAEEAHRTAVDHGAPDEVAAALEMLAFVAHMQGDWRPGLHTQIEGLAGVSLGVRVARFCDFNHCLSQYQLYGDDFSGDVADYARETLAVAERADAVPAQAFAWCLLGESFLLEARWDEAAACLERSCELYEPLGSRSVALPWLRRAELAAYVGEHDEARVFLKRATAIATVTPMARHAWARLHATAALAAMERDDPEAAIRSVRASQTAAARYGDCPTCSLLLYPVGAWAFATAGDATAAAALVEPAAQLAGSLTSSAWRAMAGTAAAWAAVAAGDQALARTRFVSAADAFAQAGHVFWEQRTRGNAQGTLPS</sequence>
<name>A0A919NIM1_9ACTN</name>
<dbReference type="InterPro" id="IPR036388">
    <property type="entry name" value="WH-like_DNA-bd_sf"/>
</dbReference>
<dbReference type="SMART" id="SM01043">
    <property type="entry name" value="BTAD"/>
    <property type="match status" value="1"/>
</dbReference>
<evidence type="ECO:0000313" key="3">
    <source>
        <dbReference type="Proteomes" id="UP000623608"/>
    </source>
</evidence>
<dbReference type="GO" id="GO:0006355">
    <property type="term" value="P:regulation of DNA-templated transcription"/>
    <property type="evidence" value="ECO:0007669"/>
    <property type="project" value="InterPro"/>
</dbReference>
<dbReference type="InterPro" id="IPR051677">
    <property type="entry name" value="AfsR-DnrI-RedD_regulator"/>
</dbReference>
<keyword evidence="3" id="KW-1185">Reference proteome</keyword>
<dbReference type="Pfam" id="PF03704">
    <property type="entry name" value="BTAD"/>
    <property type="match status" value="1"/>
</dbReference>
<dbReference type="SMART" id="SM00028">
    <property type="entry name" value="TPR"/>
    <property type="match status" value="5"/>
</dbReference>
<gene>
    <name evidence="2" type="ORF">Ate02nite_14160</name>
</gene>
<evidence type="ECO:0000259" key="1">
    <source>
        <dbReference type="SMART" id="SM01043"/>
    </source>
</evidence>
<dbReference type="SUPFAM" id="SSF46894">
    <property type="entry name" value="C-terminal effector domain of the bipartite response regulators"/>
    <property type="match status" value="1"/>
</dbReference>
<dbReference type="PANTHER" id="PTHR35807">
    <property type="entry name" value="TRANSCRIPTIONAL REGULATOR REDD-RELATED"/>
    <property type="match status" value="1"/>
</dbReference>
<dbReference type="InterPro" id="IPR019734">
    <property type="entry name" value="TPR_rpt"/>
</dbReference>
<comment type="caution">
    <text evidence="2">The sequence shown here is derived from an EMBL/GenBank/DDBJ whole genome shotgun (WGS) entry which is preliminary data.</text>
</comment>
<dbReference type="Gene3D" id="1.25.40.10">
    <property type="entry name" value="Tetratricopeptide repeat domain"/>
    <property type="match status" value="3"/>
</dbReference>
<proteinExistence type="predicted"/>
<dbReference type="Gene3D" id="1.10.10.10">
    <property type="entry name" value="Winged helix-like DNA-binding domain superfamily/Winged helix DNA-binding domain"/>
    <property type="match status" value="1"/>
</dbReference>
<protein>
    <recommendedName>
        <fullName evidence="1">Bacterial transcriptional activator domain-containing protein</fullName>
    </recommendedName>
</protein>
<dbReference type="InterPro" id="IPR011990">
    <property type="entry name" value="TPR-like_helical_dom_sf"/>
</dbReference>
<accession>A0A919NIM1</accession>
<dbReference type="EMBL" id="BOMY01000009">
    <property type="protein sequence ID" value="GIF18686.1"/>
    <property type="molecule type" value="Genomic_DNA"/>
</dbReference>
<organism evidence="2 3">
    <name type="scientific">Paractinoplanes tereljensis</name>
    <dbReference type="NCBI Taxonomy" id="571912"/>
    <lineage>
        <taxon>Bacteria</taxon>
        <taxon>Bacillati</taxon>
        <taxon>Actinomycetota</taxon>
        <taxon>Actinomycetes</taxon>
        <taxon>Micromonosporales</taxon>
        <taxon>Micromonosporaceae</taxon>
        <taxon>Paractinoplanes</taxon>
    </lineage>
</organism>
<feature type="domain" description="Bacterial transcriptional activator" evidence="1">
    <location>
        <begin position="108"/>
        <end position="243"/>
    </location>
</feature>
<dbReference type="AlphaFoldDB" id="A0A919NIM1"/>
<dbReference type="GO" id="GO:0003677">
    <property type="term" value="F:DNA binding"/>
    <property type="evidence" value="ECO:0007669"/>
    <property type="project" value="InterPro"/>
</dbReference>
<evidence type="ECO:0000313" key="2">
    <source>
        <dbReference type="EMBL" id="GIF18686.1"/>
    </source>
</evidence>
<dbReference type="InterPro" id="IPR005158">
    <property type="entry name" value="BTAD"/>
</dbReference>
<dbReference type="InterPro" id="IPR016032">
    <property type="entry name" value="Sig_transdc_resp-reg_C-effctor"/>
</dbReference>
<dbReference type="RefSeq" id="WP_203800807.1">
    <property type="nucleotide sequence ID" value="NZ_BOMY01000009.1"/>
</dbReference>
<dbReference type="SUPFAM" id="SSF48452">
    <property type="entry name" value="TPR-like"/>
    <property type="match status" value="3"/>
</dbReference>
<reference evidence="2" key="1">
    <citation type="submission" date="2021-01" db="EMBL/GenBank/DDBJ databases">
        <title>Whole genome shotgun sequence of Actinoplanes tereljensis NBRC 105297.</title>
        <authorList>
            <person name="Komaki H."/>
            <person name="Tamura T."/>
        </authorList>
    </citation>
    <scope>NUCLEOTIDE SEQUENCE</scope>
    <source>
        <strain evidence="2">NBRC 105297</strain>
    </source>
</reference>